<reference evidence="1 2" key="1">
    <citation type="submission" date="2024-05" db="EMBL/GenBank/DDBJ databases">
        <title>Haplotype-resolved chromosome-level genome assembly of Huyou (Citrus changshanensis).</title>
        <authorList>
            <person name="Miao C."/>
            <person name="Chen W."/>
            <person name="Wu Y."/>
            <person name="Wang L."/>
            <person name="Zhao S."/>
            <person name="Grierson D."/>
            <person name="Xu C."/>
            <person name="Chen K."/>
        </authorList>
    </citation>
    <scope>NUCLEOTIDE SEQUENCE [LARGE SCALE GENOMIC DNA]</scope>
    <source>
        <strain evidence="1">01-14</strain>
        <tissue evidence="1">Leaf</tissue>
    </source>
</reference>
<gene>
    <name evidence="1" type="ORF">WN944_011277</name>
</gene>
<accession>A0AAP0QXT8</accession>
<sequence length="99" mass="11119">MPCVKAFLAKYSAHYTMIAPKYTTSTNGFGFVFQKGSPLVHDISRAIARLREEGTLTKIENEWFNDRQSSFMHEDSIRNNPSSLSLTNFGGLFHVTGIS</sequence>
<proteinExistence type="predicted"/>
<dbReference type="EMBL" id="JBCGBO010000002">
    <property type="protein sequence ID" value="KAK9222837.1"/>
    <property type="molecule type" value="Genomic_DNA"/>
</dbReference>
<dbReference type="Proteomes" id="UP001428341">
    <property type="component" value="Unassembled WGS sequence"/>
</dbReference>
<dbReference type="PANTHER" id="PTHR18966">
    <property type="entry name" value="IONOTROPIC GLUTAMATE RECEPTOR"/>
    <property type="match status" value="1"/>
</dbReference>
<evidence type="ECO:0000313" key="2">
    <source>
        <dbReference type="Proteomes" id="UP001428341"/>
    </source>
</evidence>
<dbReference type="Gene3D" id="3.40.190.10">
    <property type="entry name" value="Periplasmic binding protein-like II"/>
    <property type="match status" value="1"/>
</dbReference>
<comment type="caution">
    <text evidence="1">The sequence shown here is derived from an EMBL/GenBank/DDBJ whole genome shotgun (WGS) entry which is preliminary data.</text>
</comment>
<protein>
    <submittedName>
        <fullName evidence="1">Uncharacterized protein</fullName>
    </submittedName>
</protein>
<dbReference type="InterPro" id="IPR015683">
    <property type="entry name" value="Ionotropic_Glu_rcpt"/>
</dbReference>
<dbReference type="AlphaFoldDB" id="A0AAP0QXT8"/>
<name>A0AAP0QXT8_9ROSI</name>
<organism evidence="1 2">
    <name type="scientific">Citrus x changshan-huyou</name>
    <dbReference type="NCBI Taxonomy" id="2935761"/>
    <lineage>
        <taxon>Eukaryota</taxon>
        <taxon>Viridiplantae</taxon>
        <taxon>Streptophyta</taxon>
        <taxon>Embryophyta</taxon>
        <taxon>Tracheophyta</taxon>
        <taxon>Spermatophyta</taxon>
        <taxon>Magnoliopsida</taxon>
        <taxon>eudicotyledons</taxon>
        <taxon>Gunneridae</taxon>
        <taxon>Pentapetalae</taxon>
        <taxon>rosids</taxon>
        <taxon>malvids</taxon>
        <taxon>Sapindales</taxon>
        <taxon>Rutaceae</taxon>
        <taxon>Aurantioideae</taxon>
        <taxon>Citrus</taxon>
    </lineage>
</organism>
<evidence type="ECO:0000313" key="1">
    <source>
        <dbReference type="EMBL" id="KAK9222837.1"/>
    </source>
</evidence>
<keyword evidence="2" id="KW-1185">Reference proteome</keyword>
<dbReference type="SUPFAM" id="SSF53850">
    <property type="entry name" value="Periplasmic binding protein-like II"/>
    <property type="match status" value="1"/>
</dbReference>